<comment type="caution">
    <text evidence="2">The sequence shown here is derived from an EMBL/GenBank/DDBJ whole genome shotgun (WGS) entry which is preliminary data.</text>
</comment>
<evidence type="ECO:0008006" key="4">
    <source>
        <dbReference type="Google" id="ProtNLM"/>
    </source>
</evidence>
<accession>A0ABR1GM86</accession>
<evidence type="ECO:0000256" key="1">
    <source>
        <dbReference type="SAM" id="MobiDB-lite"/>
    </source>
</evidence>
<keyword evidence="3" id="KW-1185">Reference proteome</keyword>
<gene>
    <name evidence="2" type="ORF">QQX98_011405</name>
</gene>
<protein>
    <recommendedName>
        <fullName evidence="4">Rhomboid family membrane protein</fullName>
    </recommendedName>
</protein>
<proteinExistence type="predicted"/>
<name>A0ABR1GM86_9HYPO</name>
<organism evidence="2 3">
    <name type="scientific">Neonectria punicea</name>
    <dbReference type="NCBI Taxonomy" id="979145"/>
    <lineage>
        <taxon>Eukaryota</taxon>
        <taxon>Fungi</taxon>
        <taxon>Dikarya</taxon>
        <taxon>Ascomycota</taxon>
        <taxon>Pezizomycotina</taxon>
        <taxon>Sordariomycetes</taxon>
        <taxon>Hypocreomycetidae</taxon>
        <taxon>Hypocreales</taxon>
        <taxon>Nectriaceae</taxon>
        <taxon>Neonectria</taxon>
    </lineage>
</organism>
<sequence>MVGHWTLANGVCGKKLIDGSIVIRLNATKLDKRDIHRETKPTVIRNGPIRPIRVPEVATIRLLTMSQDDAHPLPPRNAFIHNSAIAGAVILPIVMALPPRKMDIRFFVLAGAFSLATNQLAYEYTGQSIYGRFGSRVGSLVGTELPDGAKRTQQLLREHREREAAEKKREAEQGLVKVLNDTWMGGEGENWREKRAEEHRKKFEEGKGFGDIIMDQVADVWNGNWGNGAKKQDDNPAPKENK</sequence>
<feature type="compositionally biased region" description="Basic and acidic residues" evidence="1">
    <location>
        <begin position="230"/>
        <end position="242"/>
    </location>
</feature>
<dbReference type="EMBL" id="JAZAVJ010000278">
    <property type="protein sequence ID" value="KAK7402845.1"/>
    <property type="molecule type" value="Genomic_DNA"/>
</dbReference>
<feature type="region of interest" description="Disordered" evidence="1">
    <location>
        <begin position="223"/>
        <end position="242"/>
    </location>
</feature>
<evidence type="ECO:0000313" key="3">
    <source>
        <dbReference type="Proteomes" id="UP001498476"/>
    </source>
</evidence>
<reference evidence="2 3" key="1">
    <citation type="journal article" date="2025" name="Microbiol. Resour. Announc.">
        <title>Draft genome sequences for Neonectria magnoliae and Neonectria punicea, canker pathogens of Liriodendron tulipifera and Acer saccharum in West Virginia.</title>
        <authorList>
            <person name="Petronek H.M."/>
            <person name="Kasson M.T."/>
            <person name="Metheny A.M."/>
            <person name="Stauder C.M."/>
            <person name="Lovett B."/>
            <person name="Lynch S.C."/>
            <person name="Garnas J.R."/>
            <person name="Kasson L.R."/>
            <person name="Stajich J.E."/>
        </authorList>
    </citation>
    <scope>NUCLEOTIDE SEQUENCE [LARGE SCALE GENOMIC DNA]</scope>
    <source>
        <strain evidence="2 3">NRRL 64653</strain>
    </source>
</reference>
<dbReference type="Proteomes" id="UP001498476">
    <property type="component" value="Unassembled WGS sequence"/>
</dbReference>
<evidence type="ECO:0000313" key="2">
    <source>
        <dbReference type="EMBL" id="KAK7402845.1"/>
    </source>
</evidence>